<evidence type="ECO:0000256" key="7">
    <source>
        <dbReference type="ARBA" id="ARBA00022670"/>
    </source>
</evidence>
<keyword evidence="22" id="KW-1185">Reference proteome</keyword>
<keyword evidence="8 17" id="KW-0732">Signal</keyword>
<dbReference type="SUPFAM" id="SSF57630">
    <property type="entry name" value="GLA-domain"/>
    <property type="match status" value="1"/>
</dbReference>
<evidence type="ECO:0000256" key="4">
    <source>
        <dbReference type="ARBA" id="ARBA00022479"/>
    </source>
</evidence>
<reference evidence="21" key="3">
    <citation type="submission" date="2025-09" db="UniProtKB">
        <authorList>
            <consortium name="Ensembl"/>
        </authorList>
    </citation>
    <scope>IDENTIFICATION</scope>
</reference>
<feature type="chain" id="PRO_5003579600" description="coagulation factor Xa" evidence="17">
    <location>
        <begin position="18"/>
        <end position="475"/>
    </location>
</feature>
<accession>H2ZV68</accession>
<feature type="disulfide bond" evidence="15">
    <location>
        <begin position="109"/>
        <end position="118"/>
    </location>
</feature>
<dbReference type="PROSITE" id="PS50240">
    <property type="entry name" value="TRYPSIN_DOM"/>
    <property type="match status" value="1"/>
</dbReference>
<dbReference type="PROSITE" id="PS00134">
    <property type="entry name" value="TRYPSIN_HIS"/>
    <property type="match status" value="1"/>
</dbReference>
<dbReference type="SMART" id="SM00020">
    <property type="entry name" value="Tryp_SPc"/>
    <property type="match status" value="1"/>
</dbReference>
<dbReference type="Bgee" id="ENSLACG00000001156">
    <property type="expression patterns" value="Expressed in pharyngeal gill"/>
</dbReference>
<dbReference type="EMBL" id="AFYH01090250">
    <property type="status" value="NOT_ANNOTATED_CDS"/>
    <property type="molecule type" value="Genomic_DNA"/>
</dbReference>
<dbReference type="GeneTree" id="ENSGT00940000157694"/>
<keyword evidence="7 16" id="KW-0645">Protease</keyword>
<dbReference type="GO" id="GO:0005615">
    <property type="term" value="C:extracellular space"/>
    <property type="evidence" value="ECO:0007669"/>
    <property type="project" value="TreeGrafter"/>
</dbReference>
<dbReference type="InterPro" id="IPR043504">
    <property type="entry name" value="Peptidase_S1_PA_chymotrypsin"/>
</dbReference>
<dbReference type="EMBL" id="AFYH01090251">
    <property type="status" value="NOT_ANNOTATED_CDS"/>
    <property type="molecule type" value="Genomic_DNA"/>
</dbReference>
<dbReference type="PRINTS" id="PR00722">
    <property type="entry name" value="CHYMOTRYPSIN"/>
</dbReference>
<dbReference type="GO" id="GO:0006508">
    <property type="term" value="P:proteolysis"/>
    <property type="evidence" value="ECO:0007669"/>
    <property type="project" value="UniProtKB-KW"/>
</dbReference>
<keyword evidence="6 15" id="KW-0245">EGF-like domain</keyword>
<dbReference type="eggNOG" id="ENOG502QS4N">
    <property type="taxonomic scope" value="Eukaryota"/>
</dbReference>
<evidence type="ECO:0000313" key="22">
    <source>
        <dbReference type="Proteomes" id="UP000008672"/>
    </source>
</evidence>
<dbReference type="PROSITE" id="PS00022">
    <property type="entry name" value="EGF_1"/>
    <property type="match status" value="1"/>
</dbReference>
<reference evidence="21" key="2">
    <citation type="submission" date="2025-08" db="UniProtKB">
        <authorList>
            <consortium name="Ensembl"/>
        </authorList>
    </citation>
    <scope>IDENTIFICATION</scope>
</reference>
<dbReference type="Gene3D" id="4.10.740.10">
    <property type="entry name" value="Coagulation Factor IX"/>
    <property type="match status" value="1"/>
</dbReference>
<dbReference type="EMBL" id="AFYH01090248">
    <property type="status" value="NOT_ANNOTATED_CDS"/>
    <property type="molecule type" value="Genomic_DNA"/>
</dbReference>
<dbReference type="InterPro" id="IPR017857">
    <property type="entry name" value="Coagulation_fac-like_Gla_dom"/>
</dbReference>
<dbReference type="Proteomes" id="UP000008672">
    <property type="component" value="Unassembled WGS sequence"/>
</dbReference>
<keyword evidence="12 15" id="KW-1015">Disulfide bond</keyword>
<dbReference type="SUPFAM" id="SSF50494">
    <property type="entry name" value="Trypsin-like serine proteases"/>
    <property type="match status" value="1"/>
</dbReference>
<dbReference type="InParanoid" id="H2ZV68"/>
<evidence type="ECO:0000256" key="10">
    <source>
        <dbReference type="ARBA" id="ARBA00022801"/>
    </source>
</evidence>
<evidence type="ECO:0000256" key="14">
    <source>
        <dbReference type="PIRSR" id="PIRSR001143-1"/>
    </source>
</evidence>
<dbReference type="InterPro" id="IPR018097">
    <property type="entry name" value="EGF_Ca-bd_CS"/>
</dbReference>
<keyword evidence="16" id="KW-0720">Serine protease</keyword>
<dbReference type="SMART" id="SM00179">
    <property type="entry name" value="EGF_CA"/>
    <property type="match status" value="1"/>
</dbReference>
<dbReference type="GO" id="GO:0004252">
    <property type="term" value="F:serine-type endopeptidase activity"/>
    <property type="evidence" value="ECO:0007669"/>
    <property type="project" value="UniProtKB-EC"/>
</dbReference>
<dbReference type="PANTHER" id="PTHR24278:SF28">
    <property type="entry name" value="COAGULATION FACTOR X"/>
    <property type="match status" value="1"/>
</dbReference>
<dbReference type="STRING" id="7897.ENSLACP00000001289"/>
<protein>
    <recommendedName>
        <fullName evidence="3">coagulation factor Xa</fullName>
        <ecNumber evidence="3">3.4.21.6</ecNumber>
    </recommendedName>
</protein>
<dbReference type="InterPro" id="IPR033116">
    <property type="entry name" value="TRYPSIN_SER"/>
</dbReference>
<evidence type="ECO:0000256" key="1">
    <source>
        <dbReference type="ARBA" id="ARBA00001239"/>
    </source>
</evidence>
<dbReference type="CDD" id="cd00054">
    <property type="entry name" value="EGF_CA"/>
    <property type="match status" value="1"/>
</dbReference>
<evidence type="ECO:0000256" key="17">
    <source>
        <dbReference type="SAM" id="SignalP"/>
    </source>
</evidence>
<dbReference type="AlphaFoldDB" id="H2ZV68"/>
<dbReference type="Gene3D" id="2.10.25.10">
    <property type="entry name" value="Laminin"/>
    <property type="match status" value="2"/>
</dbReference>
<keyword evidence="13" id="KW-0325">Glycoprotein</keyword>
<evidence type="ECO:0000259" key="19">
    <source>
        <dbReference type="PROSITE" id="PS50240"/>
    </source>
</evidence>
<dbReference type="PROSITE" id="PS50026">
    <property type="entry name" value="EGF_3"/>
    <property type="match status" value="1"/>
</dbReference>
<dbReference type="InterPro" id="IPR018114">
    <property type="entry name" value="TRYPSIN_HIS"/>
</dbReference>
<comment type="caution">
    <text evidence="15">Lacks conserved residue(s) required for the propagation of feature annotation.</text>
</comment>
<dbReference type="InterPro" id="IPR000742">
    <property type="entry name" value="EGF"/>
</dbReference>
<dbReference type="PRINTS" id="PR00001">
    <property type="entry name" value="GLABLOOD"/>
</dbReference>
<evidence type="ECO:0000256" key="3">
    <source>
        <dbReference type="ARBA" id="ARBA00012181"/>
    </source>
</evidence>
<keyword evidence="11" id="KW-0106">Calcium</keyword>
<dbReference type="InterPro" id="IPR009003">
    <property type="entry name" value="Peptidase_S1_PA"/>
</dbReference>
<dbReference type="PROSITE" id="PS01186">
    <property type="entry name" value="EGF_2"/>
    <property type="match status" value="1"/>
</dbReference>
<dbReference type="GO" id="GO:0007596">
    <property type="term" value="P:blood coagulation"/>
    <property type="evidence" value="ECO:0007669"/>
    <property type="project" value="InterPro"/>
</dbReference>
<evidence type="ECO:0000256" key="15">
    <source>
        <dbReference type="PROSITE-ProRule" id="PRU00076"/>
    </source>
</evidence>
<evidence type="ECO:0000256" key="12">
    <source>
        <dbReference type="ARBA" id="ARBA00023157"/>
    </source>
</evidence>
<gene>
    <name evidence="21" type="primary">F10</name>
</gene>
<feature type="domain" description="EGF-like" evidence="18">
    <location>
        <begin position="83"/>
        <end position="119"/>
    </location>
</feature>
<dbReference type="CDD" id="cd00190">
    <property type="entry name" value="Tryp_SPc"/>
    <property type="match status" value="1"/>
</dbReference>
<dbReference type="FunCoup" id="H2ZV68">
    <property type="interactions" value="151"/>
</dbReference>
<keyword evidence="5" id="KW-0964">Secreted</keyword>
<dbReference type="Pfam" id="PF00594">
    <property type="entry name" value="Gla"/>
    <property type="match status" value="1"/>
</dbReference>
<evidence type="ECO:0000256" key="2">
    <source>
        <dbReference type="ARBA" id="ARBA00004613"/>
    </source>
</evidence>
<dbReference type="InterPro" id="IPR001314">
    <property type="entry name" value="Peptidase_S1A"/>
</dbReference>
<dbReference type="Pfam" id="PF00008">
    <property type="entry name" value="EGF"/>
    <property type="match status" value="1"/>
</dbReference>
<feature type="active site" description="Charge relay system" evidence="14">
    <location>
        <position position="426"/>
    </location>
</feature>
<comment type="catalytic activity">
    <reaction evidence="1">
        <text>Selective cleavage of Arg-|-Thr and then Arg-|-Ile bonds in prothrombin to form thrombin.</text>
        <dbReference type="EC" id="3.4.21.6"/>
    </reaction>
</comment>
<evidence type="ECO:0000313" key="21">
    <source>
        <dbReference type="Ensembl" id="ENSLACP00000001289.1"/>
    </source>
</evidence>
<dbReference type="InterPro" id="IPR001881">
    <property type="entry name" value="EGF-like_Ca-bd_dom"/>
</dbReference>
<reference evidence="22" key="1">
    <citation type="submission" date="2011-08" db="EMBL/GenBank/DDBJ databases">
        <title>The draft genome of Latimeria chalumnae.</title>
        <authorList>
            <person name="Di Palma F."/>
            <person name="Alfoldi J."/>
            <person name="Johnson J."/>
            <person name="Berlin A."/>
            <person name="Gnerre S."/>
            <person name="Jaffe D."/>
            <person name="MacCallum I."/>
            <person name="Young S."/>
            <person name="Walker B.J."/>
            <person name="Lander E."/>
            <person name="Lindblad-Toh K."/>
        </authorList>
    </citation>
    <scope>NUCLEOTIDE SEQUENCE [LARGE SCALE GENOMIC DNA]</scope>
    <source>
        <strain evidence="22">Wild caught</strain>
    </source>
</reference>
<proteinExistence type="predicted"/>
<evidence type="ECO:0000256" key="13">
    <source>
        <dbReference type="ARBA" id="ARBA00023180"/>
    </source>
</evidence>
<dbReference type="PIRSF" id="PIRSF001143">
    <property type="entry name" value="Factor_X"/>
    <property type="match status" value="1"/>
</dbReference>
<dbReference type="FunFam" id="2.10.25.10:FF:000162">
    <property type="entry name" value="Coagulation factor X (Predicted)"/>
    <property type="match status" value="1"/>
</dbReference>
<dbReference type="SMART" id="SM00069">
    <property type="entry name" value="GLA"/>
    <property type="match status" value="1"/>
</dbReference>
<feature type="active site" description="Charge relay system" evidence="14">
    <location>
        <position position="329"/>
    </location>
</feature>
<dbReference type="Ensembl" id="ENSLACT00000001301.1">
    <property type="protein sequence ID" value="ENSLACP00000001289.1"/>
    <property type="gene ID" value="ENSLACG00000001156.1"/>
</dbReference>
<keyword evidence="4" id="KW-0301">Gamma-carboxyglutamic acid</keyword>
<dbReference type="SMART" id="SM00181">
    <property type="entry name" value="EGF"/>
    <property type="match status" value="2"/>
</dbReference>
<dbReference type="GO" id="GO:0005509">
    <property type="term" value="F:calcium ion binding"/>
    <property type="evidence" value="ECO:0007669"/>
    <property type="project" value="InterPro"/>
</dbReference>
<dbReference type="InterPro" id="IPR012224">
    <property type="entry name" value="Pept_S1A_FX"/>
</dbReference>
<name>H2ZV68_LATCH</name>
<evidence type="ECO:0000256" key="6">
    <source>
        <dbReference type="ARBA" id="ARBA00022536"/>
    </source>
</evidence>
<feature type="signal peptide" evidence="17">
    <location>
        <begin position="1"/>
        <end position="17"/>
    </location>
</feature>
<evidence type="ECO:0000256" key="5">
    <source>
        <dbReference type="ARBA" id="ARBA00022525"/>
    </source>
</evidence>
<dbReference type="InterPro" id="IPR035972">
    <property type="entry name" value="GLA-like_dom_SF"/>
</dbReference>
<dbReference type="EMBL" id="AFYH01090246">
    <property type="status" value="NOT_ANNOTATED_CDS"/>
    <property type="molecule type" value="Genomic_DNA"/>
</dbReference>
<dbReference type="EMBL" id="AFYH01090249">
    <property type="status" value="NOT_ANNOTATED_CDS"/>
    <property type="molecule type" value="Genomic_DNA"/>
</dbReference>
<dbReference type="InterPro" id="IPR001254">
    <property type="entry name" value="Trypsin_dom"/>
</dbReference>
<dbReference type="PROSITE" id="PS00011">
    <property type="entry name" value="GLA_1"/>
    <property type="match status" value="1"/>
</dbReference>
<dbReference type="PROSITE" id="PS50998">
    <property type="entry name" value="GLA_2"/>
    <property type="match status" value="1"/>
</dbReference>
<dbReference type="Gene3D" id="2.40.10.10">
    <property type="entry name" value="Trypsin-like serine proteases"/>
    <property type="match status" value="2"/>
</dbReference>
<dbReference type="InterPro" id="IPR000152">
    <property type="entry name" value="EGF-type_Asp/Asn_hydroxyl_site"/>
</dbReference>
<organism evidence="21 22">
    <name type="scientific">Latimeria chalumnae</name>
    <name type="common">Coelacanth</name>
    <dbReference type="NCBI Taxonomy" id="7897"/>
    <lineage>
        <taxon>Eukaryota</taxon>
        <taxon>Metazoa</taxon>
        <taxon>Chordata</taxon>
        <taxon>Craniata</taxon>
        <taxon>Vertebrata</taxon>
        <taxon>Euteleostomi</taxon>
        <taxon>Coelacanthiformes</taxon>
        <taxon>Coelacanthidae</taxon>
        <taxon>Latimeria</taxon>
    </lineage>
</organism>
<dbReference type="PROSITE" id="PS00010">
    <property type="entry name" value="ASX_HYDROXYL"/>
    <property type="match status" value="1"/>
</dbReference>
<evidence type="ECO:0000256" key="11">
    <source>
        <dbReference type="ARBA" id="ARBA00022837"/>
    </source>
</evidence>
<evidence type="ECO:0000256" key="8">
    <source>
        <dbReference type="ARBA" id="ARBA00022729"/>
    </source>
</evidence>
<feature type="domain" description="Peptidase S1" evidence="19">
    <location>
        <begin position="242"/>
        <end position="474"/>
    </location>
</feature>
<evidence type="ECO:0000259" key="18">
    <source>
        <dbReference type="PROSITE" id="PS50026"/>
    </source>
</evidence>
<dbReference type="InterPro" id="IPR050442">
    <property type="entry name" value="Peptidase_S1_coag_factors"/>
</dbReference>
<dbReference type="SUPFAM" id="SSF57196">
    <property type="entry name" value="EGF/Laminin"/>
    <property type="match status" value="1"/>
</dbReference>
<dbReference type="EMBL" id="AFYH01090247">
    <property type="status" value="NOT_ANNOTATED_CDS"/>
    <property type="molecule type" value="Genomic_DNA"/>
</dbReference>
<evidence type="ECO:0000259" key="20">
    <source>
        <dbReference type="PROSITE" id="PS50998"/>
    </source>
</evidence>
<dbReference type="PROSITE" id="PS00135">
    <property type="entry name" value="TRYPSIN_SER"/>
    <property type="match status" value="1"/>
</dbReference>
<dbReference type="EC" id="3.4.21.6" evidence="3"/>
<keyword evidence="10 16" id="KW-0378">Hydrolase</keyword>
<dbReference type="FunFam" id="2.40.10.10:FF:000013">
    <property type="entry name" value="Coagulation factor X"/>
    <property type="match status" value="1"/>
</dbReference>
<dbReference type="EMBL" id="AFYH01090245">
    <property type="status" value="NOT_ANNOTATED_CDS"/>
    <property type="molecule type" value="Genomic_DNA"/>
</dbReference>
<sequence length="475" mass="53551">LFFFINLLFFFLYKHLAIHTIFVSDKSANTILGRIRRANSLFEELKQGNLERECREENCSREEAREIFENEEETQEYWKGFADGNQCDPNPCDHGSLCKDGIGDYSCTCLKGFEGKNCQLVILQFCTNNNGGCSHFCSLDHFRVVCSCAEGYELGEDESTCTPKVPFPCGRIQVQPNNRNTRSVSSNSSDILEDLSEPAGAIELLENGTILELEQSHMMNQSEEAKATVISPPIKVFEGGRIVGGKDCTIGQCPWQALLVDEKTQLFCGGTILNEEFVLTAAHCMNHTRYFKVIVGKYDRDENEDTESTHQVDKLFMHPKFVKKTYDNDIALLKLKDPIKFTKNVIPICLPDKELAENVLMNEPLGTVSGFGRVQERGRQASKLQSLSIPYVDRNECVESTNLDITQNMFCAGYSNKHKDACQGDSGGPHVTPYHNTYFITGIVSWGEGCARDGKFGIYTRVSRFLSWINWLMKV</sequence>
<dbReference type="Pfam" id="PF00089">
    <property type="entry name" value="Trypsin"/>
    <property type="match status" value="1"/>
</dbReference>
<feature type="domain" description="Gla" evidence="20">
    <location>
        <begin position="37"/>
        <end position="83"/>
    </location>
</feature>
<feature type="active site" description="Charge relay system" evidence="14">
    <location>
        <position position="283"/>
    </location>
</feature>
<dbReference type="OMA" id="QKDWAEA"/>
<dbReference type="FunFam" id="4.10.740.10:FF:000001">
    <property type="entry name" value="vitamin K-dependent protein S"/>
    <property type="match status" value="1"/>
</dbReference>
<dbReference type="Pfam" id="PF14670">
    <property type="entry name" value="FXa_inhibition"/>
    <property type="match status" value="1"/>
</dbReference>
<dbReference type="HOGENOM" id="CLU_006842_19_5_1"/>
<dbReference type="PANTHER" id="PTHR24278">
    <property type="entry name" value="COAGULATION FACTOR"/>
    <property type="match status" value="1"/>
</dbReference>
<keyword evidence="9" id="KW-0677">Repeat</keyword>
<evidence type="ECO:0000256" key="9">
    <source>
        <dbReference type="ARBA" id="ARBA00022737"/>
    </source>
</evidence>
<dbReference type="PROSITE" id="PS01187">
    <property type="entry name" value="EGF_CA"/>
    <property type="match status" value="1"/>
</dbReference>
<comment type="subcellular location">
    <subcellularLocation>
        <location evidence="2">Secreted</location>
    </subcellularLocation>
</comment>
<evidence type="ECO:0000256" key="16">
    <source>
        <dbReference type="RuleBase" id="RU363034"/>
    </source>
</evidence>
<dbReference type="InterPro" id="IPR000294">
    <property type="entry name" value="GLA_domain"/>
</dbReference>